<organism evidence="9 10">
    <name type="scientific">Blomia tropicalis</name>
    <name type="common">Mite</name>
    <dbReference type="NCBI Taxonomy" id="40697"/>
    <lineage>
        <taxon>Eukaryota</taxon>
        <taxon>Metazoa</taxon>
        <taxon>Ecdysozoa</taxon>
        <taxon>Arthropoda</taxon>
        <taxon>Chelicerata</taxon>
        <taxon>Arachnida</taxon>
        <taxon>Acari</taxon>
        <taxon>Acariformes</taxon>
        <taxon>Sarcoptiformes</taxon>
        <taxon>Astigmata</taxon>
        <taxon>Glycyphagoidea</taxon>
        <taxon>Echimyopodidae</taxon>
        <taxon>Blomia</taxon>
    </lineage>
</organism>
<dbReference type="Pfam" id="PF13927">
    <property type="entry name" value="Ig_3"/>
    <property type="match status" value="3"/>
</dbReference>
<dbReference type="Gene3D" id="2.60.40.10">
    <property type="entry name" value="Immunoglobulins"/>
    <property type="match status" value="5"/>
</dbReference>
<evidence type="ECO:0000256" key="2">
    <source>
        <dbReference type="ARBA" id="ARBA00023136"/>
    </source>
</evidence>
<name>A0A9Q0M1I2_BLOTA</name>
<keyword evidence="10" id="KW-1185">Reference proteome</keyword>
<dbReference type="InterPro" id="IPR013162">
    <property type="entry name" value="CD80_C2-set"/>
</dbReference>
<evidence type="ECO:0000313" key="10">
    <source>
        <dbReference type="Proteomes" id="UP001142055"/>
    </source>
</evidence>
<feature type="domain" description="Ig-like" evidence="8">
    <location>
        <begin position="74"/>
        <end position="172"/>
    </location>
</feature>
<dbReference type="InterPro" id="IPR003599">
    <property type="entry name" value="Ig_sub"/>
</dbReference>
<dbReference type="InterPro" id="IPR013783">
    <property type="entry name" value="Ig-like_fold"/>
</dbReference>
<dbReference type="InterPro" id="IPR007110">
    <property type="entry name" value="Ig-like_dom"/>
</dbReference>
<evidence type="ECO:0000259" key="8">
    <source>
        <dbReference type="PROSITE" id="PS50835"/>
    </source>
</evidence>
<feature type="compositionally biased region" description="Polar residues" evidence="6">
    <location>
        <begin position="649"/>
        <end position="662"/>
    </location>
</feature>
<feature type="domain" description="Ig-like" evidence="8">
    <location>
        <begin position="398"/>
        <end position="473"/>
    </location>
</feature>
<keyword evidence="7" id="KW-0812">Transmembrane</keyword>
<proteinExistence type="predicted"/>
<feature type="compositionally biased region" description="Low complexity" evidence="6">
    <location>
        <begin position="669"/>
        <end position="691"/>
    </location>
</feature>
<dbReference type="PANTHER" id="PTHR11640">
    <property type="entry name" value="NEPHRIN"/>
    <property type="match status" value="1"/>
</dbReference>
<feature type="compositionally biased region" description="Low complexity" evidence="6">
    <location>
        <begin position="711"/>
        <end position="722"/>
    </location>
</feature>
<feature type="domain" description="Ig-like" evidence="8">
    <location>
        <begin position="294"/>
        <end position="395"/>
    </location>
</feature>
<comment type="subcellular location">
    <subcellularLocation>
        <location evidence="1">Membrane</location>
        <topology evidence="1">Single-pass type I membrane protein</topology>
    </subcellularLocation>
</comment>
<dbReference type="EMBL" id="JAPWDV010000003">
    <property type="protein sequence ID" value="KAJ6217174.1"/>
    <property type="molecule type" value="Genomic_DNA"/>
</dbReference>
<accession>A0A9Q0M1I2</accession>
<dbReference type="OMA" id="IAITWIH"/>
<feature type="compositionally biased region" description="Basic residues" evidence="6">
    <location>
        <begin position="723"/>
        <end position="744"/>
    </location>
</feature>
<dbReference type="Proteomes" id="UP001142055">
    <property type="component" value="Chromosome 3"/>
</dbReference>
<dbReference type="GO" id="GO:0005911">
    <property type="term" value="C:cell-cell junction"/>
    <property type="evidence" value="ECO:0007669"/>
    <property type="project" value="TreeGrafter"/>
</dbReference>
<keyword evidence="4" id="KW-0325">Glycoprotein</keyword>
<dbReference type="PANTHER" id="PTHR11640:SF31">
    <property type="entry name" value="IRREGULAR CHIASM C-ROUGHEST PROTEIN-RELATED"/>
    <property type="match status" value="1"/>
</dbReference>
<dbReference type="AlphaFoldDB" id="A0A9Q0M1I2"/>
<evidence type="ECO:0000256" key="3">
    <source>
        <dbReference type="ARBA" id="ARBA00023157"/>
    </source>
</evidence>
<sequence length="875" mass="96776">MSLTKTKSKFSWTPIMQITLREKRDRSLFTLCPFLLLITATLWPTLVNSQQLDDWKIYNYTNNGHNVVKRQTLQRFLVEPDNMTVNIGESVILPCRVSNKAGALQWTRDGFGLGTDPRLEGFPTYSMMQNEATGDYSLKISSVTLEDDAVFQCQIGALDNVPGIRSQSARLTVRVTPGDPVIVHGDFVNAPTSLQNRQVLTTTAGTNVELTCESHGGRPAAELSWINGRNRVVKKGLTSTITPMNDGKRFNSALKWTFEPTKNDHNKRLTCRSSHSTLTNYSSASIMLEVKYAPEVKLDVTRIKSTMTQNALNAIGSNLHGRVGDTIRVRCTADGNPGKESLIYQWYRDNEIIAGDHRDELILNDIEKSWNGAEIKCQVSNIVGKGKATTKLNIAYGPSFLSSMEYVYGATAGDTIRLGCNVDANPSPEVTWIKVGSSNVMASGPKLTIRNVNDDHVGEYLCRASVKGFSEITAIVFLRLNGPPKIRKKKTNNYAVLGESGHIDCLVESVPSPIAITWIHNGQVFTSNSANNLPVNVDIHEQPIREEAVTIKASFDIKATIQNDYGHYNCVVINKYGSDWHVISLERQTSFSTIVTITLISISALLFVVLSTIICLLSIKHRKLVKHQKHQTESDLKKHYMTTDNHNIYSTASTRTNSSSGEKTGAVETGTIITRSGSTGSPRSSTSSFPPFLDPNHSPGPTSQSNLPFGHNQTNVNHNQNSHNHHHHHHHHSAHLPSPHHHLHSTYPDSTHSPFFNPFEMVNNPPPDITNTLTKTIAMDGETFCTPMGGNYSTLNRNSMSGPIVNPFNSIMPIYQYSHTNSGRELYQANPYQVIPVNMGSQMKIMQNSTLPTPPPSLTKELDSCISKASIATHV</sequence>
<evidence type="ECO:0000256" key="7">
    <source>
        <dbReference type="SAM" id="Phobius"/>
    </source>
</evidence>
<feature type="transmembrane region" description="Helical" evidence="7">
    <location>
        <begin position="594"/>
        <end position="619"/>
    </location>
</feature>
<protein>
    <recommendedName>
        <fullName evidence="8">Ig-like domain-containing protein</fullName>
    </recommendedName>
</protein>
<keyword evidence="3" id="KW-1015">Disulfide bond</keyword>
<dbReference type="InterPro" id="IPR036179">
    <property type="entry name" value="Ig-like_dom_sf"/>
</dbReference>
<dbReference type="InterPro" id="IPR051275">
    <property type="entry name" value="Cell_adhesion_signaling"/>
</dbReference>
<gene>
    <name evidence="9" type="ORF">RDWZM_008331</name>
</gene>
<dbReference type="InterPro" id="IPR003598">
    <property type="entry name" value="Ig_sub2"/>
</dbReference>
<feature type="domain" description="Ig-like" evidence="8">
    <location>
        <begin position="191"/>
        <end position="287"/>
    </location>
</feature>
<dbReference type="SMART" id="SM00408">
    <property type="entry name" value="IGc2"/>
    <property type="match status" value="5"/>
</dbReference>
<keyword evidence="5" id="KW-0393">Immunoglobulin domain</keyword>
<evidence type="ECO:0000313" key="9">
    <source>
        <dbReference type="EMBL" id="KAJ6217174.1"/>
    </source>
</evidence>
<evidence type="ECO:0000256" key="4">
    <source>
        <dbReference type="ARBA" id="ARBA00023180"/>
    </source>
</evidence>
<comment type="caution">
    <text evidence="9">The sequence shown here is derived from an EMBL/GenBank/DDBJ whole genome shotgun (WGS) entry which is preliminary data.</text>
</comment>
<keyword evidence="7" id="KW-1133">Transmembrane helix</keyword>
<reference evidence="9" key="1">
    <citation type="submission" date="2022-12" db="EMBL/GenBank/DDBJ databases">
        <title>Genome assemblies of Blomia tropicalis.</title>
        <authorList>
            <person name="Cui Y."/>
        </authorList>
    </citation>
    <scope>NUCLEOTIDE SEQUENCE</scope>
    <source>
        <tissue evidence="9">Adult mites</tissue>
    </source>
</reference>
<keyword evidence="2 7" id="KW-0472">Membrane</keyword>
<dbReference type="GO" id="GO:0005886">
    <property type="term" value="C:plasma membrane"/>
    <property type="evidence" value="ECO:0007669"/>
    <property type="project" value="TreeGrafter"/>
</dbReference>
<dbReference type="SUPFAM" id="SSF48726">
    <property type="entry name" value="Immunoglobulin"/>
    <property type="match status" value="5"/>
</dbReference>
<feature type="region of interest" description="Disordered" evidence="6">
    <location>
        <begin position="649"/>
        <end position="751"/>
    </location>
</feature>
<dbReference type="Pfam" id="PF08205">
    <property type="entry name" value="C2-set_2"/>
    <property type="match status" value="1"/>
</dbReference>
<dbReference type="Pfam" id="PF13895">
    <property type="entry name" value="Ig_2"/>
    <property type="match status" value="1"/>
</dbReference>
<evidence type="ECO:0000256" key="1">
    <source>
        <dbReference type="ARBA" id="ARBA00004479"/>
    </source>
</evidence>
<feature type="domain" description="Ig-like" evidence="8">
    <location>
        <begin position="484"/>
        <end position="592"/>
    </location>
</feature>
<evidence type="ECO:0000256" key="6">
    <source>
        <dbReference type="SAM" id="MobiDB-lite"/>
    </source>
</evidence>
<evidence type="ECO:0000256" key="5">
    <source>
        <dbReference type="ARBA" id="ARBA00023319"/>
    </source>
</evidence>
<dbReference type="GO" id="GO:0098609">
    <property type="term" value="P:cell-cell adhesion"/>
    <property type="evidence" value="ECO:0007669"/>
    <property type="project" value="TreeGrafter"/>
</dbReference>
<dbReference type="PROSITE" id="PS50835">
    <property type="entry name" value="IG_LIKE"/>
    <property type="match status" value="5"/>
</dbReference>
<dbReference type="SMART" id="SM00409">
    <property type="entry name" value="IG"/>
    <property type="match status" value="5"/>
</dbReference>
<dbReference type="GO" id="GO:0050839">
    <property type="term" value="F:cell adhesion molecule binding"/>
    <property type="evidence" value="ECO:0007669"/>
    <property type="project" value="TreeGrafter"/>
</dbReference>